<reference evidence="1 2" key="1">
    <citation type="submission" date="2018-06" db="EMBL/GenBank/DDBJ databases">
        <title>The Genome of Cuscuta australis (Dodder) Provides Insight into the Evolution of Plant Parasitism.</title>
        <authorList>
            <person name="Liu H."/>
        </authorList>
    </citation>
    <scope>NUCLEOTIDE SEQUENCE [LARGE SCALE GENOMIC DNA]</scope>
    <source>
        <strain evidence="2">cv. Yunnan</strain>
        <tissue evidence="1">Vines</tissue>
    </source>
</reference>
<sequence length="176" mass="20127">MDFEDLRYVFVIGETVDDFDHEKAVEDEKTFSVYGQLVIEQLHPLVEGIPKVEEVVPDSGEEDEHAEPLKAPMSSFVVCVAIDGSIPEIDMAVKTALEKEKRKALPHGRKRKKFGDIFSHMAGINKVKKLAMKEKKKLAVENERKKVAVKDLNNLKIEISKWKVLISFRFGWELFT</sequence>
<dbReference type="EMBL" id="NQVE01000082">
    <property type="protein sequence ID" value="RAL49485.1"/>
    <property type="molecule type" value="Genomic_DNA"/>
</dbReference>
<organism evidence="1 2">
    <name type="scientific">Cuscuta australis</name>
    <dbReference type="NCBI Taxonomy" id="267555"/>
    <lineage>
        <taxon>Eukaryota</taxon>
        <taxon>Viridiplantae</taxon>
        <taxon>Streptophyta</taxon>
        <taxon>Embryophyta</taxon>
        <taxon>Tracheophyta</taxon>
        <taxon>Spermatophyta</taxon>
        <taxon>Magnoliopsida</taxon>
        <taxon>eudicotyledons</taxon>
        <taxon>Gunneridae</taxon>
        <taxon>Pentapetalae</taxon>
        <taxon>asterids</taxon>
        <taxon>lamiids</taxon>
        <taxon>Solanales</taxon>
        <taxon>Convolvulaceae</taxon>
        <taxon>Cuscuteae</taxon>
        <taxon>Cuscuta</taxon>
        <taxon>Cuscuta subgen. Grammica</taxon>
        <taxon>Cuscuta sect. Cleistogrammica</taxon>
    </lineage>
</organism>
<keyword evidence="2" id="KW-1185">Reference proteome</keyword>
<protein>
    <submittedName>
        <fullName evidence="1">Uncharacterized protein</fullName>
    </submittedName>
</protein>
<evidence type="ECO:0000313" key="2">
    <source>
        <dbReference type="Proteomes" id="UP000249390"/>
    </source>
</evidence>
<dbReference type="Proteomes" id="UP000249390">
    <property type="component" value="Unassembled WGS sequence"/>
</dbReference>
<accession>A0A328DUR9</accession>
<comment type="caution">
    <text evidence="1">The sequence shown here is derived from an EMBL/GenBank/DDBJ whole genome shotgun (WGS) entry which is preliminary data.</text>
</comment>
<name>A0A328DUR9_9ASTE</name>
<gene>
    <name evidence="1" type="ORF">DM860_012918</name>
</gene>
<proteinExistence type="predicted"/>
<evidence type="ECO:0000313" key="1">
    <source>
        <dbReference type="EMBL" id="RAL49485.1"/>
    </source>
</evidence>
<dbReference type="AlphaFoldDB" id="A0A328DUR9"/>